<evidence type="ECO:0000313" key="2">
    <source>
        <dbReference type="Proteomes" id="UP000028411"/>
    </source>
</evidence>
<dbReference type="eggNOG" id="ENOG502Z7UG">
    <property type="taxonomic scope" value="Bacteria"/>
</dbReference>
<gene>
    <name evidence="1" type="ORF">BV95_03658</name>
</gene>
<dbReference type="AlphaFoldDB" id="A0A081RA83"/>
<dbReference type="InterPro" id="IPR021263">
    <property type="entry name" value="DUF2840"/>
</dbReference>
<protein>
    <recommendedName>
        <fullName evidence="3">Glycosidase</fullName>
    </recommendedName>
</protein>
<proteinExistence type="predicted"/>
<dbReference type="RefSeq" id="WP_037455269.1">
    <property type="nucleotide sequence ID" value="NZ_JFHR01000052.1"/>
</dbReference>
<dbReference type="EMBL" id="JFHR01000052">
    <property type="protein sequence ID" value="KEQ52106.1"/>
    <property type="molecule type" value="Genomic_DNA"/>
</dbReference>
<reference evidence="1 2" key="1">
    <citation type="submission" date="2014-02" db="EMBL/GenBank/DDBJ databases">
        <title>Whole genome sequence of Sphingobium chlorophenolicum NBRC 16172.</title>
        <authorList>
            <person name="Gan H.M."/>
            <person name="Gan H.Y."/>
            <person name="Chew T.H."/>
            <person name="Savka M.A."/>
        </authorList>
    </citation>
    <scope>NUCLEOTIDE SEQUENCE [LARGE SCALE GENOMIC DNA]</scope>
    <source>
        <strain evidence="1 2">NBRC 16172</strain>
    </source>
</reference>
<comment type="caution">
    <text evidence="1">The sequence shown here is derived from an EMBL/GenBank/DDBJ whole genome shotgun (WGS) entry which is preliminary data.</text>
</comment>
<accession>A0A081RA83</accession>
<sequence length="173" mass="19563">MTGLVAAPMRAGGATAEPPPEALTQVELVWIEKQTEHWIRFGRERREQILDRRRRILFFLPGSVFALVRWAANEHGTVLSRLDILRTVERGAPCQTVATVTPGAEVLLHVDGWPKVERVLQVVDAIEARGIDPIEVSPDHWRHVHNRLTVGEAPRAYGPRQHRAFLLRREIGA</sequence>
<name>A0A081RA83_SPHCR</name>
<dbReference type="PATRIC" id="fig|46429.4.peg.3643"/>
<dbReference type="Pfam" id="PF11000">
    <property type="entry name" value="DUF2840"/>
    <property type="match status" value="1"/>
</dbReference>
<dbReference type="Proteomes" id="UP000028411">
    <property type="component" value="Unassembled WGS sequence"/>
</dbReference>
<dbReference type="OrthoDB" id="9810432at2"/>
<evidence type="ECO:0008006" key="3">
    <source>
        <dbReference type="Google" id="ProtNLM"/>
    </source>
</evidence>
<organism evidence="1 2">
    <name type="scientific">Sphingobium chlorophenolicum</name>
    <dbReference type="NCBI Taxonomy" id="46429"/>
    <lineage>
        <taxon>Bacteria</taxon>
        <taxon>Pseudomonadati</taxon>
        <taxon>Pseudomonadota</taxon>
        <taxon>Alphaproteobacteria</taxon>
        <taxon>Sphingomonadales</taxon>
        <taxon>Sphingomonadaceae</taxon>
        <taxon>Sphingobium</taxon>
    </lineage>
</organism>
<evidence type="ECO:0000313" key="1">
    <source>
        <dbReference type="EMBL" id="KEQ52106.1"/>
    </source>
</evidence>